<dbReference type="GO" id="GO:0003700">
    <property type="term" value="F:DNA-binding transcription factor activity"/>
    <property type="evidence" value="ECO:0007669"/>
    <property type="project" value="InterPro"/>
</dbReference>
<feature type="compositionally biased region" description="Polar residues" evidence="1">
    <location>
        <begin position="103"/>
        <end position="118"/>
    </location>
</feature>
<keyword evidence="5" id="KW-1185">Reference proteome</keyword>
<dbReference type="InterPro" id="IPR025756">
    <property type="entry name" value="Myb_CC_LHEQLE"/>
</dbReference>
<reference evidence="4" key="1">
    <citation type="journal article" date="2023" name="Nat. Commun.">
        <title>Diploid and tetraploid genomes of Acorus and the evolution of monocots.</title>
        <authorList>
            <person name="Ma L."/>
            <person name="Liu K.W."/>
            <person name="Li Z."/>
            <person name="Hsiao Y.Y."/>
            <person name="Qi Y."/>
            <person name="Fu T."/>
            <person name="Tang G.D."/>
            <person name="Zhang D."/>
            <person name="Sun W.H."/>
            <person name="Liu D.K."/>
            <person name="Li Y."/>
            <person name="Chen G.Z."/>
            <person name="Liu X.D."/>
            <person name="Liao X.Y."/>
            <person name="Jiang Y.T."/>
            <person name="Yu X."/>
            <person name="Hao Y."/>
            <person name="Huang J."/>
            <person name="Zhao X.W."/>
            <person name="Ke S."/>
            <person name="Chen Y.Y."/>
            <person name="Wu W.L."/>
            <person name="Hsu J.L."/>
            <person name="Lin Y.F."/>
            <person name="Huang M.D."/>
            <person name="Li C.Y."/>
            <person name="Huang L."/>
            <person name="Wang Z.W."/>
            <person name="Zhao X."/>
            <person name="Zhong W.Y."/>
            <person name="Peng D.H."/>
            <person name="Ahmad S."/>
            <person name="Lan S."/>
            <person name="Zhang J.S."/>
            <person name="Tsai W.C."/>
            <person name="Van de Peer Y."/>
            <person name="Liu Z.J."/>
        </authorList>
    </citation>
    <scope>NUCLEOTIDE SEQUENCE</scope>
    <source>
        <strain evidence="4">CP</strain>
    </source>
</reference>
<protein>
    <recommendedName>
        <fullName evidence="3">MYB-CC type transcription factor LHEQLE-containing domain-containing protein</fullName>
    </recommendedName>
</protein>
<dbReference type="PANTHER" id="PTHR31499">
    <property type="entry name" value="MYB FAMILY TRANSCRIPTION FACTOR PHL11"/>
    <property type="match status" value="1"/>
</dbReference>
<dbReference type="AlphaFoldDB" id="A0AAV9E2P1"/>
<evidence type="ECO:0000313" key="5">
    <source>
        <dbReference type="Proteomes" id="UP001180020"/>
    </source>
</evidence>
<organism evidence="4 5">
    <name type="scientific">Acorus calamus</name>
    <name type="common">Sweet flag</name>
    <dbReference type="NCBI Taxonomy" id="4465"/>
    <lineage>
        <taxon>Eukaryota</taxon>
        <taxon>Viridiplantae</taxon>
        <taxon>Streptophyta</taxon>
        <taxon>Embryophyta</taxon>
        <taxon>Tracheophyta</taxon>
        <taxon>Spermatophyta</taxon>
        <taxon>Magnoliopsida</taxon>
        <taxon>Liliopsida</taxon>
        <taxon>Acoraceae</taxon>
        <taxon>Acorus</taxon>
    </lineage>
</organism>
<name>A0AAV9E2P1_ACOCL</name>
<dbReference type="PANTHER" id="PTHR31499:SF80">
    <property type="entry name" value="HTH MYB-TYPE DOMAIN-CONTAINING PROTEIN"/>
    <property type="match status" value="1"/>
</dbReference>
<evidence type="ECO:0000256" key="2">
    <source>
        <dbReference type="SAM" id="SignalP"/>
    </source>
</evidence>
<feature type="compositionally biased region" description="Polar residues" evidence="1">
    <location>
        <begin position="80"/>
        <end position="93"/>
    </location>
</feature>
<dbReference type="Pfam" id="PF14379">
    <property type="entry name" value="Myb_CC_LHEQLE"/>
    <property type="match status" value="1"/>
</dbReference>
<gene>
    <name evidence="4" type="ORF">QJS10_CPA09g01962</name>
</gene>
<evidence type="ECO:0000259" key="3">
    <source>
        <dbReference type="Pfam" id="PF14379"/>
    </source>
</evidence>
<feature type="signal peptide" evidence="2">
    <location>
        <begin position="1"/>
        <end position="19"/>
    </location>
</feature>
<feature type="domain" description="MYB-CC type transcription factor LHEQLE-containing" evidence="3">
    <location>
        <begin position="36"/>
        <end position="62"/>
    </location>
</feature>
<feature type="region of interest" description="Disordered" evidence="1">
    <location>
        <begin position="80"/>
        <end position="118"/>
    </location>
</feature>
<evidence type="ECO:0000256" key="1">
    <source>
        <dbReference type="SAM" id="MobiDB-lite"/>
    </source>
</evidence>
<keyword evidence="2" id="KW-0732">Signal</keyword>
<accession>A0AAV9E2P1</accession>
<proteinExistence type="predicted"/>
<comment type="caution">
    <text evidence="4">The sequence shown here is derived from an EMBL/GenBank/DDBJ whole genome shotgun (WGS) entry which is preliminary data.</text>
</comment>
<reference evidence="4" key="2">
    <citation type="submission" date="2023-06" db="EMBL/GenBank/DDBJ databases">
        <authorList>
            <person name="Ma L."/>
            <person name="Liu K.-W."/>
            <person name="Li Z."/>
            <person name="Hsiao Y.-Y."/>
            <person name="Qi Y."/>
            <person name="Fu T."/>
            <person name="Tang G."/>
            <person name="Zhang D."/>
            <person name="Sun W.-H."/>
            <person name="Liu D.-K."/>
            <person name="Li Y."/>
            <person name="Chen G.-Z."/>
            <person name="Liu X.-D."/>
            <person name="Liao X.-Y."/>
            <person name="Jiang Y.-T."/>
            <person name="Yu X."/>
            <person name="Hao Y."/>
            <person name="Huang J."/>
            <person name="Zhao X.-W."/>
            <person name="Ke S."/>
            <person name="Chen Y.-Y."/>
            <person name="Wu W.-L."/>
            <person name="Hsu J.-L."/>
            <person name="Lin Y.-F."/>
            <person name="Huang M.-D."/>
            <person name="Li C.-Y."/>
            <person name="Huang L."/>
            <person name="Wang Z.-W."/>
            <person name="Zhao X."/>
            <person name="Zhong W.-Y."/>
            <person name="Peng D.-H."/>
            <person name="Ahmad S."/>
            <person name="Lan S."/>
            <person name="Zhang J.-S."/>
            <person name="Tsai W.-C."/>
            <person name="Van De Peer Y."/>
            <person name="Liu Z.-J."/>
        </authorList>
    </citation>
    <scope>NUCLEOTIDE SEQUENCE</scope>
    <source>
        <strain evidence="4">CP</strain>
        <tissue evidence="4">Leaves</tissue>
    </source>
</reference>
<dbReference type="Proteomes" id="UP001180020">
    <property type="component" value="Unassembled WGS sequence"/>
</dbReference>
<dbReference type="EMBL" id="JAUJYO010000009">
    <property type="protein sequence ID" value="KAK1307707.1"/>
    <property type="molecule type" value="Genomic_DNA"/>
</dbReference>
<evidence type="ECO:0000313" key="4">
    <source>
        <dbReference type="EMBL" id="KAK1307707.1"/>
    </source>
</evidence>
<feature type="chain" id="PRO_5043675994" description="MYB-CC type transcription factor LHEQLE-containing domain-containing protein" evidence="2">
    <location>
        <begin position="20"/>
        <end position="118"/>
    </location>
</feature>
<dbReference type="InterPro" id="IPR046955">
    <property type="entry name" value="PHR1-like"/>
</dbReference>
<sequence>MRLCLRILVICFTRQMLLNMSLRNIEQHGIDQTCPKIQRNLQLRIEEQGRYLQMMFEKQCKAGMGDMTKTFALGEAATQSSDVTQSVTGNTEANENKDELRTDQTNSITIQENSRQGF</sequence>